<protein>
    <recommendedName>
        <fullName evidence="5">Lipoprotein SmpA/OmlA domain-containing protein</fullName>
    </recommendedName>
</protein>
<gene>
    <name evidence="3" type="ORF">MA04_01842</name>
</gene>
<evidence type="ECO:0000313" key="4">
    <source>
        <dbReference type="Proteomes" id="UP001064106"/>
    </source>
</evidence>
<organism evidence="3 4">
    <name type="scientific">Alloalcanivorax balearicus MACL04</name>
    <dbReference type="NCBI Taxonomy" id="1177182"/>
    <lineage>
        <taxon>Bacteria</taxon>
        <taxon>Pseudomonadati</taxon>
        <taxon>Pseudomonadota</taxon>
        <taxon>Gammaproteobacteria</taxon>
        <taxon>Oceanospirillales</taxon>
        <taxon>Alcanivoracaceae</taxon>
        <taxon>Alloalcanivorax</taxon>
    </lineage>
</organism>
<feature type="chain" id="PRO_5045526404" description="Lipoprotein SmpA/OmlA domain-containing protein" evidence="2">
    <location>
        <begin position="20"/>
        <end position="171"/>
    </location>
</feature>
<keyword evidence="2" id="KW-0732">Signal</keyword>
<dbReference type="RefSeq" id="WP_262460217.1">
    <property type="nucleotide sequence ID" value="NZ_ARXS01000009.1"/>
</dbReference>
<name>A0ABT2QYD8_9GAMM</name>
<sequence>MIRIVVALLALAGNGLVQAGEAPQRGMTQTQVRAQFGAPEETKGPVGQPPISRWVYPDYTVYFENQAVLHSVTRPLSEAADIAKPADRDGVDDTEDMDSGDAAGNAESSPAPVAPTPAQDSNTPSTAPRDNTASKAEDGGDDGQFRFDPVTGRIVIDDRPATDQGGDAARQ</sequence>
<feature type="region of interest" description="Disordered" evidence="1">
    <location>
        <begin position="77"/>
        <end position="171"/>
    </location>
</feature>
<evidence type="ECO:0000313" key="3">
    <source>
        <dbReference type="EMBL" id="MCU5782542.1"/>
    </source>
</evidence>
<feature type="signal peptide" evidence="2">
    <location>
        <begin position="1"/>
        <end position="19"/>
    </location>
</feature>
<reference evidence="3" key="1">
    <citation type="submission" date="2012-09" db="EMBL/GenBank/DDBJ databases">
        <title>Genome Sequence of alkane-degrading Bacterium Alcanivorax balearicus MACL04.</title>
        <authorList>
            <person name="Lai Q."/>
            <person name="Shao Z."/>
        </authorList>
    </citation>
    <scope>NUCLEOTIDE SEQUENCE</scope>
    <source>
        <strain evidence="3">MACL04</strain>
    </source>
</reference>
<evidence type="ECO:0000256" key="1">
    <source>
        <dbReference type="SAM" id="MobiDB-lite"/>
    </source>
</evidence>
<proteinExistence type="predicted"/>
<evidence type="ECO:0008006" key="5">
    <source>
        <dbReference type="Google" id="ProtNLM"/>
    </source>
</evidence>
<feature type="compositionally biased region" description="Polar residues" evidence="1">
    <location>
        <begin position="118"/>
        <end position="134"/>
    </location>
</feature>
<evidence type="ECO:0000256" key="2">
    <source>
        <dbReference type="SAM" id="SignalP"/>
    </source>
</evidence>
<keyword evidence="4" id="KW-1185">Reference proteome</keyword>
<dbReference type="EMBL" id="ARXS01000009">
    <property type="protein sequence ID" value="MCU5782542.1"/>
    <property type="molecule type" value="Genomic_DNA"/>
</dbReference>
<comment type="caution">
    <text evidence="3">The sequence shown here is derived from an EMBL/GenBank/DDBJ whole genome shotgun (WGS) entry which is preliminary data.</text>
</comment>
<dbReference type="Proteomes" id="UP001064106">
    <property type="component" value="Unassembled WGS sequence"/>
</dbReference>
<accession>A0ABT2QYD8</accession>